<gene>
    <name evidence="1" type="ORF">KC01_LOCUS22252</name>
</gene>
<dbReference type="Proteomes" id="UP001497482">
    <property type="component" value="Chromosome 2"/>
</dbReference>
<keyword evidence="2" id="KW-1185">Reference proteome</keyword>
<name>A0AAV2KYI5_KNICA</name>
<evidence type="ECO:0000313" key="2">
    <source>
        <dbReference type="Proteomes" id="UP001497482"/>
    </source>
</evidence>
<dbReference type="EMBL" id="OZ035824">
    <property type="protein sequence ID" value="CAL1593100.1"/>
    <property type="molecule type" value="Genomic_DNA"/>
</dbReference>
<sequence>MGTNKVRNGTGVRREAYRRKQSLYSHGIEARALLGESASQAFSFTSLPALTPRRRLRFLGTSAFTRRRKSGTPDRLYVCGFLCRAKLVKSMGQLRRVKCPRELLLMAKQ</sequence>
<evidence type="ECO:0000313" key="1">
    <source>
        <dbReference type="EMBL" id="CAL1593100.1"/>
    </source>
</evidence>
<reference evidence="1 2" key="1">
    <citation type="submission" date="2024-04" db="EMBL/GenBank/DDBJ databases">
        <authorList>
            <person name="Waldvogel A.-M."/>
            <person name="Schoenle A."/>
        </authorList>
    </citation>
    <scope>NUCLEOTIDE SEQUENCE [LARGE SCALE GENOMIC DNA]</scope>
</reference>
<organism evidence="1 2">
    <name type="scientific">Knipowitschia caucasica</name>
    <name type="common">Caucasian dwarf goby</name>
    <name type="synonym">Pomatoschistus caucasicus</name>
    <dbReference type="NCBI Taxonomy" id="637954"/>
    <lineage>
        <taxon>Eukaryota</taxon>
        <taxon>Metazoa</taxon>
        <taxon>Chordata</taxon>
        <taxon>Craniata</taxon>
        <taxon>Vertebrata</taxon>
        <taxon>Euteleostomi</taxon>
        <taxon>Actinopterygii</taxon>
        <taxon>Neopterygii</taxon>
        <taxon>Teleostei</taxon>
        <taxon>Neoteleostei</taxon>
        <taxon>Acanthomorphata</taxon>
        <taxon>Gobiaria</taxon>
        <taxon>Gobiiformes</taxon>
        <taxon>Gobioidei</taxon>
        <taxon>Gobiidae</taxon>
        <taxon>Gobiinae</taxon>
        <taxon>Knipowitschia</taxon>
    </lineage>
</organism>
<dbReference type="AlphaFoldDB" id="A0AAV2KYI5"/>
<protein>
    <submittedName>
        <fullName evidence="1">Uncharacterized protein</fullName>
    </submittedName>
</protein>
<proteinExistence type="predicted"/>
<accession>A0AAV2KYI5</accession>